<sequence length="216" mass="24427">MGPMPAALWPLDELAVSTPRLTLRYVDDGLAEQIAELAAEGIHDPATMPFSEPWTDVAPPQLQWNSLRYFWRCRAETTFESWHLNFAVHEHRNVVGTCTVDGTQFPSIRTAGTGSWLGRRYQGRGLGREMRQAALHLIFAGLDGERATTRAWHDNIASLRVTRSLPYTEDGAGKEPRRDHVDTMLSFSMTRARWEKVHRNDIEISGLGPTREFLGL</sequence>
<dbReference type="GO" id="GO:0005737">
    <property type="term" value="C:cytoplasm"/>
    <property type="evidence" value="ECO:0007669"/>
    <property type="project" value="TreeGrafter"/>
</dbReference>
<dbReference type="PANTHER" id="PTHR43441">
    <property type="entry name" value="RIBOSOMAL-PROTEIN-SERINE ACETYLTRANSFERASE"/>
    <property type="match status" value="1"/>
</dbReference>
<protein>
    <submittedName>
        <fullName evidence="2">Succinyl-CoA transferase</fullName>
        <ecNumber evidence="2">2.8.3.-</ecNumber>
    </submittedName>
</protein>
<dbReference type="PANTHER" id="PTHR43441:SF11">
    <property type="entry name" value="RIBOSOMAL-PROTEIN-SERINE ACETYLTRANSFERASE"/>
    <property type="match status" value="1"/>
</dbReference>
<dbReference type="AlphaFoldDB" id="A0A5S9R932"/>
<gene>
    <name evidence="2" type="ORF">AELLOGFF_06195</name>
</gene>
<dbReference type="EC" id="2.8.3.-" evidence="2"/>
<dbReference type="Proteomes" id="UP000430146">
    <property type="component" value="Unassembled WGS sequence"/>
</dbReference>
<evidence type="ECO:0000259" key="1">
    <source>
        <dbReference type="PROSITE" id="PS51186"/>
    </source>
</evidence>
<dbReference type="PROSITE" id="PS51186">
    <property type="entry name" value="GNAT"/>
    <property type="match status" value="1"/>
</dbReference>
<keyword evidence="3" id="KW-1185">Reference proteome</keyword>
<evidence type="ECO:0000313" key="2">
    <source>
        <dbReference type="EMBL" id="CAA0133713.1"/>
    </source>
</evidence>
<dbReference type="GO" id="GO:0008999">
    <property type="term" value="F:protein-N-terminal-alanine acetyltransferase activity"/>
    <property type="evidence" value="ECO:0007669"/>
    <property type="project" value="TreeGrafter"/>
</dbReference>
<dbReference type="EMBL" id="CACSIP010000049">
    <property type="protein sequence ID" value="CAA0133713.1"/>
    <property type="molecule type" value="Genomic_DNA"/>
</dbReference>
<evidence type="ECO:0000313" key="3">
    <source>
        <dbReference type="Proteomes" id="UP000430146"/>
    </source>
</evidence>
<dbReference type="InterPro" id="IPR000182">
    <property type="entry name" value="GNAT_dom"/>
</dbReference>
<feature type="domain" description="N-acetyltransferase" evidence="1">
    <location>
        <begin position="41"/>
        <end position="192"/>
    </location>
</feature>
<organism evidence="2 3">
    <name type="scientific">Mycolicibacterium vanbaalenii</name>
    <name type="common">Mycobacterium vanbaalenii</name>
    <dbReference type="NCBI Taxonomy" id="110539"/>
    <lineage>
        <taxon>Bacteria</taxon>
        <taxon>Bacillati</taxon>
        <taxon>Actinomycetota</taxon>
        <taxon>Actinomycetes</taxon>
        <taxon>Mycobacteriales</taxon>
        <taxon>Mycobacteriaceae</taxon>
        <taxon>Mycolicibacterium</taxon>
    </lineage>
</organism>
<dbReference type="SUPFAM" id="SSF55729">
    <property type="entry name" value="Acyl-CoA N-acyltransferases (Nat)"/>
    <property type="match status" value="1"/>
</dbReference>
<dbReference type="GO" id="GO:1990189">
    <property type="term" value="F:protein N-terminal-serine acetyltransferase activity"/>
    <property type="evidence" value="ECO:0007669"/>
    <property type="project" value="TreeGrafter"/>
</dbReference>
<dbReference type="Gene3D" id="3.40.630.30">
    <property type="match status" value="1"/>
</dbReference>
<proteinExistence type="predicted"/>
<dbReference type="InterPro" id="IPR051908">
    <property type="entry name" value="Ribosomal_N-acetyltransferase"/>
</dbReference>
<dbReference type="Pfam" id="PF13302">
    <property type="entry name" value="Acetyltransf_3"/>
    <property type="match status" value="1"/>
</dbReference>
<dbReference type="InterPro" id="IPR016181">
    <property type="entry name" value="Acyl_CoA_acyltransferase"/>
</dbReference>
<name>A0A5S9R932_MYCVN</name>
<accession>A0A5S9R932</accession>
<keyword evidence="2" id="KW-0808">Transferase</keyword>
<reference evidence="2 3" key="1">
    <citation type="submission" date="2019-11" db="EMBL/GenBank/DDBJ databases">
        <authorList>
            <person name="Holert J."/>
        </authorList>
    </citation>
    <scope>NUCLEOTIDE SEQUENCE [LARGE SCALE GENOMIC DNA]</scope>
    <source>
        <strain evidence="2">BC8_1</strain>
    </source>
</reference>